<evidence type="ECO:0000256" key="1">
    <source>
        <dbReference type="SAM" id="Phobius"/>
    </source>
</evidence>
<dbReference type="AlphaFoldDB" id="A0A4R2RNX0"/>
<proteinExistence type="predicted"/>
<dbReference type="EMBL" id="SLXT01000010">
    <property type="protein sequence ID" value="TCP64399.1"/>
    <property type="molecule type" value="Genomic_DNA"/>
</dbReference>
<name>A0A4R2RNX0_9FIRM</name>
<comment type="caution">
    <text evidence="2">The sequence shown here is derived from an EMBL/GenBank/DDBJ whole genome shotgun (WGS) entry which is preliminary data.</text>
</comment>
<evidence type="ECO:0000313" key="2">
    <source>
        <dbReference type="EMBL" id="TCP64399.1"/>
    </source>
</evidence>
<accession>A0A4R2RNX0</accession>
<keyword evidence="1" id="KW-1133">Transmembrane helix</keyword>
<dbReference type="Proteomes" id="UP000294813">
    <property type="component" value="Unassembled WGS sequence"/>
</dbReference>
<protein>
    <submittedName>
        <fullName evidence="2">Putative secreted protein with C-terminal beta-propeller domain</fullName>
    </submittedName>
</protein>
<reference evidence="2 3" key="1">
    <citation type="submission" date="2019-03" db="EMBL/GenBank/DDBJ databases">
        <title>Genomic Encyclopedia of Type Strains, Phase IV (KMG-IV): sequencing the most valuable type-strain genomes for metagenomic binning, comparative biology and taxonomic classification.</title>
        <authorList>
            <person name="Goeker M."/>
        </authorList>
    </citation>
    <scope>NUCLEOTIDE SEQUENCE [LARGE SCALE GENOMIC DNA]</scope>
    <source>
        <strain evidence="2 3">DSM 11170</strain>
    </source>
</reference>
<dbReference type="InterPro" id="IPR019198">
    <property type="entry name" value="Beta_propeller_containing"/>
</dbReference>
<evidence type="ECO:0000313" key="3">
    <source>
        <dbReference type="Proteomes" id="UP000294813"/>
    </source>
</evidence>
<keyword evidence="1" id="KW-0812">Transmembrane</keyword>
<keyword evidence="1" id="KW-0472">Membrane</keyword>
<gene>
    <name evidence="2" type="ORF">EDD73_11098</name>
</gene>
<feature type="transmembrane region" description="Helical" evidence="1">
    <location>
        <begin position="21"/>
        <end position="42"/>
    </location>
</feature>
<dbReference type="RefSeq" id="WP_131919134.1">
    <property type="nucleotide sequence ID" value="NZ_JAOQNU010000010.1"/>
</dbReference>
<keyword evidence="3" id="KW-1185">Reference proteome</keyword>
<organism evidence="2 3">
    <name type="scientific">Heliophilum fasciatum</name>
    <dbReference type="NCBI Taxonomy" id="35700"/>
    <lineage>
        <taxon>Bacteria</taxon>
        <taxon>Bacillati</taxon>
        <taxon>Bacillota</taxon>
        <taxon>Clostridia</taxon>
        <taxon>Eubacteriales</taxon>
        <taxon>Heliobacteriaceae</taxon>
        <taxon>Heliophilum</taxon>
    </lineage>
</organism>
<dbReference type="OrthoDB" id="9778998at2"/>
<sequence length="700" mass="77930">MKRTDQPSSSVPRWLAKPGRYSLAVSLLLAGIAIIGAMALAVTGVPAMMTIAPALAATTNTSLPVVGNYTALRAILERAQAEQEAVMEDAGLIRGSMPKMAIAQKADMPVMAPAAEVAPSSAYSTTNIQVAGVDEADIVKTDGQYIYQVNRQRLLILKAAPSDAMVVTAQLTYDERAMRPQEIYINGNCLVVIGQQENLEPDYDPVPYEDRASEKLHPIMPAWQRTVKTIVYDIGDRSRPQVVREFSLTGDYVSSRRVGDDLYLVANRYLGFGLPEKEDPALYPQYRDTATADAVQTILPGDIRYFPDFRTPNYLIVAGLKLNALQEKAQVQAYLGSGENIYASPQHLYVAVTGYTKPVYDLAPRIAMPPFWGGLTYPEKTRLYRFNLAQGAANFGGQTGEVPGRILNQYSMDEQGDHLRIATTQGNHWGRGEPSSSNNLYVLDRDLKVQGKIEGIAPGEQIYSVRFMGHRAYMVTFKKVDPLFVIDLQEPTQPKILGALKIPGYSDYLHPYDENHIIGFGKDTIEMAVENDPFRAEQTRAFYQGLKIALFDVTDVTHPVEKFVEKIGDRGTDSELLRNPKALLFDRERRLLALPVALYQLPATKQEEPSPWPAYGEFAYQGLYVYQLDRDAGFRLRGRITHLDDQEMLKMGNPSMGMNGDSYVQRALYIGDTLYTLSLSQMQAHDLNRLEKRGSLSLSN</sequence>
<dbReference type="Pfam" id="PF09826">
    <property type="entry name" value="Beta_propel"/>
    <property type="match status" value="1"/>
</dbReference>